<evidence type="ECO:0000313" key="6">
    <source>
        <dbReference type="EMBL" id="KKL84494.1"/>
    </source>
</evidence>
<dbReference type="Pfam" id="PF06271">
    <property type="entry name" value="RDD"/>
    <property type="match status" value="1"/>
</dbReference>
<comment type="caution">
    <text evidence="6">The sequence shown here is derived from an EMBL/GenBank/DDBJ whole genome shotgun (WGS) entry which is preliminary data.</text>
</comment>
<feature type="domain" description="RDD" evidence="5">
    <location>
        <begin position="3"/>
        <end position="35"/>
    </location>
</feature>
<gene>
    <name evidence="6" type="ORF">LCGC14_1964130</name>
</gene>
<evidence type="ECO:0000259" key="5">
    <source>
        <dbReference type="Pfam" id="PF06271"/>
    </source>
</evidence>
<protein>
    <recommendedName>
        <fullName evidence="5">RDD domain-containing protein</fullName>
    </recommendedName>
</protein>
<reference evidence="6" key="1">
    <citation type="journal article" date="2015" name="Nature">
        <title>Complex archaea that bridge the gap between prokaryotes and eukaryotes.</title>
        <authorList>
            <person name="Spang A."/>
            <person name="Saw J.H."/>
            <person name="Jorgensen S.L."/>
            <person name="Zaremba-Niedzwiedzka K."/>
            <person name="Martijn J."/>
            <person name="Lind A.E."/>
            <person name="van Eijk R."/>
            <person name="Schleper C."/>
            <person name="Guy L."/>
            <person name="Ettema T.J."/>
        </authorList>
    </citation>
    <scope>NUCLEOTIDE SEQUENCE</scope>
</reference>
<organism evidence="6">
    <name type="scientific">marine sediment metagenome</name>
    <dbReference type="NCBI Taxonomy" id="412755"/>
    <lineage>
        <taxon>unclassified sequences</taxon>
        <taxon>metagenomes</taxon>
        <taxon>ecological metagenomes</taxon>
    </lineage>
</organism>
<feature type="non-terminal residue" evidence="6">
    <location>
        <position position="115"/>
    </location>
</feature>
<dbReference type="InterPro" id="IPR010432">
    <property type="entry name" value="RDD"/>
</dbReference>
<keyword evidence="4" id="KW-0472">Membrane</keyword>
<evidence type="ECO:0000256" key="1">
    <source>
        <dbReference type="ARBA" id="ARBA00004141"/>
    </source>
</evidence>
<evidence type="ECO:0000256" key="3">
    <source>
        <dbReference type="ARBA" id="ARBA00022989"/>
    </source>
</evidence>
<evidence type="ECO:0000256" key="4">
    <source>
        <dbReference type="ARBA" id="ARBA00023136"/>
    </source>
</evidence>
<name>A0A0F9FDM2_9ZZZZ</name>
<keyword evidence="3" id="KW-1133">Transmembrane helix</keyword>
<proteinExistence type="predicted"/>
<sequence length="115" mass="13689">MKYAGFWRRYIAFIIDLLFAALLSFPIVVAVDSAFKDTIIVEPPFRSLEETIIETKKYPEEYPDGSVTIVEESIVERTYYDKWTYTYRITKRFNQNEVSEKEEVIDKFTHEALDR</sequence>
<evidence type="ECO:0000256" key="2">
    <source>
        <dbReference type="ARBA" id="ARBA00022692"/>
    </source>
</evidence>
<accession>A0A0F9FDM2</accession>
<keyword evidence="2" id="KW-0812">Transmembrane</keyword>
<dbReference type="EMBL" id="LAZR01021680">
    <property type="protein sequence ID" value="KKL84494.1"/>
    <property type="molecule type" value="Genomic_DNA"/>
</dbReference>
<comment type="subcellular location">
    <subcellularLocation>
        <location evidence="1">Membrane</location>
        <topology evidence="1">Multi-pass membrane protein</topology>
    </subcellularLocation>
</comment>
<dbReference type="GO" id="GO:0016020">
    <property type="term" value="C:membrane"/>
    <property type="evidence" value="ECO:0007669"/>
    <property type="project" value="UniProtKB-SubCell"/>
</dbReference>
<dbReference type="AlphaFoldDB" id="A0A0F9FDM2"/>